<dbReference type="InterPro" id="IPR020471">
    <property type="entry name" value="AKR"/>
</dbReference>
<organism evidence="6">
    <name type="scientific">Cyberlindnera americana</name>
    <dbReference type="NCBI Taxonomy" id="36016"/>
    <lineage>
        <taxon>Eukaryota</taxon>
        <taxon>Fungi</taxon>
        <taxon>Dikarya</taxon>
        <taxon>Ascomycota</taxon>
        <taxon>Saccharomycotina</taxon>
        <taxon>Saccharomycetes</taxon>
        <taxon>Phaffomycetales</taxon>
        <taxon>Phaffomycetaceae</taxon>
        <taxon>Cyberlindnera</taxon>
    </lineage>
</organism>
<dbReference type="PANTHER" id="PTHR43827:SF13">
    <property type="entry name" value="ALDO_KETO REDUCTASE FAMILY PROTEIN"/>
    <property type="match status" value="1"/>
</dbReference>
<evidence type="ECO:0000256" key="2">
    <source>
        <dbReference type="PIRSR" id="PIRSR000097-1"/>
    </source>
</evidence>
<dbReference type="PIRSF" id="PIRSF000097">
    <property type="entry name" value="AKR"/>
    <property type="match status" value="1"/>
</dbReference>
<dbReference type="EMBL" id="MK890699">
    <property type="protein sequence ID" value="QFR37204.1"/>
    <property type="molecule type" value="Genomic_DNA"/>
</dbReference>
<reference evidence="6" key="1">
    <citation type="journal article" date="2019" name="Front. Microbiol.">
        <title>An Overview of Genes From Cyberlindnera americana, a Symbiont Yeast Isolated From the Gut of the Bark Beetle Dendroctonus rhizophagus (Curculionidae: Scolytinae), Involved in the Detoxification Process Using Genome and Transcriptome Data.</title>
        <authorList>
            <person name="Soto-Robles L.V."/>
            <person name="Torres-Banda V."/>
            <person name="Rivera-Orduna F.N."/>
            <person name="Curiel-Quesada E."/>
            <person name="Hidalgo-Lara M.E."/>
            <person name="Zuniga G."/>
        </authorList>
    </citation>
    <scope>NUCLEOTIDE SEQUENCE</scope>
    <source>
        <strain evidence="6">ChDrAdgY46</strain>
    </source>
</reference>
<dbReference type="PANTHER" id="PTHR43827">
    <property type="entry name" value="2,5-DIKETO-D-GLUCONIC ACID REDUCTASE"/>
    <property type="match status" value="1"/>
</dbReference>
<evidence type="ECO:0000256" key="1">
    <source>
        <dbReference type="ARBA" id="ARBA00023002"/>
    </source>
</evidence>
<dbReference type="GO" id="GO:0016616">
    <property type="term" value="F:oxidoreductase activity, acting on the CH-OH group of donors, NAD or NADP as acceptor"/>
    <property type="evidence" value="ECO:0007669"/>
    <property type="project" value="UniProtKB-ARBA"/>
</dbReference>
<dbReference type="InterPro" id="IPR018170">
    <property type="entry name" value="Aldo/ket_reductase_CS"/>
</dbReference>
<evidence type="ECO:0000313" key="6">
    <source>
        <dbReference type="EMBL" id="QFR37204.1"/>
    </source>
</evidence>
<dbReference type="InterPro" id="IPR036812">
    <property type="entry name" value="NAD(P)_OxRdtase_dom_sf"/>
</dbReference>
<protein>
    <submittedName>
        <fullName evidence="6">Aldo-keto reductase</fullName>
    </submittedName>
</protein>
<dbReference type="SUPFAM" id="SSF51430">
    <property type="entry name" value="NAD(P)-linked oxidoreductase"/>
    <property type="match status" value="1"/>
</dbReference>
<dbReference type="InterPro" id="IPR023210">
    <property type="entry name" value="NADP_OxRdtase_dom"/>
</dbReference>
<dbReference type="PROSITE" id="PS00062">
    <property type="entry name" value="ALDOKETO_REDUCTASE_2"/>
    <property type="match status" value="1"/>
</dbReference>
<dbReference type="Gene3D" id="3.20.20.100">
    <property type="entry name" value="NADP-dependent oxidoreductase domain"/>
    <property type="match status" value="1"/>
</dbReference>
<accession>A0A5P8N8S5</accession>
<dbReference type="CDD" id="cd19071">
    <property type="entry name" value="AKR_AKR1-5-like"/>
    <property type="match status" value="1"/>
</dbReference>
<feature type="active site" description="Proton donor" evidence="2">
    <location>
        <position position="56"/>
    </location>
</feature>
<dbReference type="FunFam" id="3.20.20.100:FF:000002">
    <property type="entry name" value="2,5-diketo-D-gluconic acid reductase A"/>
    <property type="match status" value="1"/>
</dbReference>
<gene>
    <name evidence="6" type="ORF">g5190</name>
</gene>
<feature type="binding site" evidence="3">
    <location>
        <position position="122"/>
    </location>
    <ligand>
        <name>substrate</name>
    </ligand>
</feature>
<sequence>MDSLMVAKDSKYPLSNGHEIPVSGFGVFQIPADRARDVVYEALKIGYRHIDSARDYGNEKESAEGIAKFLSEFREVRRRDIFFTSKIQNRVQTSYEESVSQLQESWDRCREFVGYFDLFLVHCTYPNKETRLNQYKALQDFVDRGAIRSIGVSNYGTRHLDELMNWEGLRYKPVINQLELQPWLPRIDLQLYGKKHGILLEAYSPLTQGKRFNDPEIVAIAEKHGKTPAEILLRWSYDQGFIPISKSVTISRISANFNVLDHVFLDDADKKILDKPTSYEVLGWDPTIYIDP</sequence>
<dbReference type="PRINTS" id="PR00069">
    <property type="entry name" value="ALDKETRDTASE"/>
</dbReference>
<evidence type="ECO:0000256" key="3">
    <source>
        <dbReference type="PIRSR" id="PIRSR000097-2"/>
    </source>
</evidence>
<proteinExistence type="predicted"/>
<evidence type="ECO:0000256" key="4">
    <source>
        <dbReference type="PIRSR" id="PIRSR000097-3"/>
    </source>
</evidence>
<dbReference type="Pfam" id="PF00248">
    <property type="entry name" value="Aldo_ket_red"/>
    <property type="match status" value="1"/>
</dbReference>
<name>A0A5P8N8S5_9ASCO</name>
<feature type="domain" description="NADP-dependent oxidoreductase" evidence="5">
    <location>
        <begin position="29"/>
        <end position="274"/>
    </location>
</feature>
<evidence type="ECO:0000259" key="5">
    <source>
        <dbReference type="Pfam" id="PF00248"/>
    </source>
</evidence>
<dbReference type="AlphaFoldDB" id="A0A5P8N8S5"/>
<keyword evidence="1" id="KW-0560">Oxidoreductase</keyword>
<feature type="site" description="Lowers pKa of active site Tyr" evidence="4">
    <location>
        <position position="86"/>
    </location>
</feature>